<dbReference type="Proteomes" id="UP000294933">
    <property type="component" value="Unassembled WGS sequence"/>
</dbReference>
<name>A0A4Y7PKQ3_9AGAM</name>
<evidence type="ECO:0000313" key="1">
    <source>
        <dbReference type="EMBL" id="TDL15626.1"/>
    </source>
</evidence>
<protein>
    <submittedName>
        <fullName evidence="1">Uncharacterized protein</fullName>
    </submittedName>
</protein>
<dbReference type="VEuPathDB" id="FungiDB:BD410DRAFT_102131"/>
<accession>A0A4Y7PKQ3</accession>
<sequence length="94" mass="10199">MPGNLLFFEEFGIPQRSKTLLVFSSLGTQSSGALCDGGTNTKLPFISLTTGLNRSTSIFRVGLVILCEPLHHAVFEYSSLLDRCEHGRHGDGSN</sequence>
<proteinExistence type="predicted"/>
<reference evidence="1 2" key="1">
    <citation type="submission" date="2018-06" db="EMBL/GenBank/DDBJ databases">
        <title>A transcriptomic atlas of mushroom development highlights an independent origin of complex multicellularity.</title>
        <authorList>
            <consortium name="DOE Joint Genome Institute"/>
            <person name="Krizsan K."/>
            <person name="Almasi E."/>
            <person name="Merenyi Z."/>
            <person name="Sahu N."/>
            <person name="Viragh M."/>
            <person name="Koszo T."/>
            <person name="Mondo S."/>
            <person name="Kiss B."/>
            <person name="Balint B."/>
            <person name="Kues U."/>
            <person name="Barry K."/>
            <person name="Hegedus J.C."/>
            <person name="Henrissat B."/>
            <person name="Johnson J."/>
            <person name="Lipzen A."/>
            <person name="Ohm R."/>
            <person name="Nagy I."/>
            <person name="Pangilinan J."/>
            <person name="Yan J."/>
            <person name="Xiong Y."/>
            <person name="Grigoriev I.V."/>
            <person name="Hibbett D.S."/>
            <person name="Nagy L.G."/>
        </authorList>
    </citation>
    <scope>NUCLEOTIDE SEQUENCE [LARGE SCALE GENOMIC DNA]</scope>
    <source>
        <strain evidence="1 2">SZMC22713</strain>
    </source>
</reference>
<dbReference type="AlphaFoldDB" id="A0A4Y7PKQ3"/>
<dbReference type="EMBL" id="ML170268">
    <property type="protein sequence ID" value="TDL15626.1"/>
    <property type="molecule type" value="Genomic_DNA"/>
</dbReference>
<keyword evidence="2" id="KW-1185">Reference proteome</keyword>
<organism evidence="1 2">
    <name type="scientific">Rickenella mellea</name>
    <dbReference type="NCBI Taxonomy" id="50990"/>
    <lineage>
        <taxon>Eukaryota</taxon>
        <taxon>Fungi</taxon>
        <taxon>Dikarya</taxon>
        <taxon>Basidiomycota</taxon>
        <taxon>Agaricomycotina</taxon>
        <taxon>Agaricomycetes</taxon>
        <taxon>Hymenochaetales</taxon>
        <taxon>Rickenellaceae</taxon>
        <taxon>Rickenella</taxon>
    </lineage>
</organism>
<evidence type="ECO:0000313" key="2">
    <source>
        <dbReference type="Proteomes" id="UP000294933"/>
    </source>
</evidence>
<gene>
    <name evidence="1" type="ORF">BD410DRAFT_102131</name>
</gene>